<protein>
    <submittedName>
        <fullName evidence="3">Unannotated protein</fullName>
    </submittedName>
</protein>
<name>A0A6J7MM91_9ZZZZ</name>
<evidence type="ECO:0000256" key="1">
    <source>
        <dbReference type="SAM" id="MobiDB-lite"/>
    </source>
</evidence>
<evidence type="ECO:0000313" key="2">
    <source>
        <dbReference type="EMBL" id="CAB4819514.1"/>
    </source>
</evidence>
<dbReference type="EMBL" id="CAFBOG010000069">
    <property type="protein sequence ID" value="CAB4978854.1"/>
    <property type="molecule type" value="Genomic_DNA"/>
</dbReference>
<reference evidence="3" key="1">
    <citation type="submission" date="2020-05" db="EMBL/GenBank/DDBJ databases">
        <authorList>
            <person name="Chiriac C."/>
            <person name="Salcher M."/>
            <person name="Ghai R."/>
            <person name="Kavagutti S V."/>
        </authorList>
    </citation>
    <scope>NUCLEOTIDE SEQUENCE</scope>
</reference>
<evidence type="ECO:0000313" key="3">
    <source>
        <dbReference type="EMBL" id="CAB4978854.1"/>
    </source>
</evidence>
<dbReference type="AlphaFoldDB" id="A0A6J7MM91"/>
<proteinExistence type="predicted"/>
<sequence length="147" mass="14710">MKKFLTIATIITAVLFIGAACSSSEDAATTTTKADAASSAPTTVAADSGSASGADAASTGDPDVDALCAISKEMAEKISANPNPAELSAINQEYQDQLKELSGKLSKKYNASNPPSAATAKAMGTCLAEAMSITSGIKMPEMPGSGN</sequence>
<feature type="region of interest" description="Disordered" evidence="1">
    <location>
        <begin position="32"/>
        <end position="61"/>
    </location>
</feature>
<accession>A0A6J7MM91</accession>
<dbReference type="EMBL" id="CAFAAQ010000192">
    <property type="protein sequence ID" value="CAB4819514.1"/>
    <property type="molecule type" value="Genomic_DNA"/>
</dbReference>
<dbReference type="EMBL" id="CAFBQW010000089">
    <property type="protein sequence ID" value="CAB5066295.1"/>
    <property type="molecule type" value="Genomic_DNA"/>
</dbReference>
<evidence type="ECO:0000313" key="4">
    <source>
        <dbReference type="EMBL" id="CAB5066295.1"/>
    </source>
</evidence>
<organism evidence="3">
    <name type="scientific">freshwater metagenome</name>
    <dbReference type="NCBI Taxonomy" id="449393"/>
    <lineage>
        <taxon>unclassified sequences</taxon>
        <taxon>metagenomes</taxon>
        <taxon>ecological metagenomes</taxon>
    </lineage>
</organism>
<dbReference type="PROSITE" id="PS51257">
    <property type="entry name" value="PROKAR_LIPOPROTEIN"/>
    <property type="match status" value="1"/>
</dbReference>
<gene>
    <name evidence="2" type="ORF">UFOPK3046_01672</name>
    <name evidence="3" type="ORF">UFOPK3914_00908</name>
    <name evidence="4" type="ORF">UFOPK4354_00928</name>
</gene>